<evidence type="ECO:0000313" key="4">
    <source>
        <dbReference type="EMBL" id="GMN49621.1"/>
    </source>
</evidence>
<evidence type="ECO:0000313" key="5">
    <source>
        <dbReference type="Proteomes" id="UP001187192"/>
    </source>
</evidence>
<dbReference type="GO" id="GO:0006952">
    <property type="term" value="P:defense response"/>
    <property type="evidence" value="ECO:0007669"/>
    <property type="project" value="InterPro"/>
</dbReference>
<dbReference type="Proteomes" id="UP001187192">
    <property type="component" value="Unassembled WGS sequence"/>
</dbReference>
<dbReference type="AlphaFoldDB" id="A0AA88AS89"/>
<dbReference type="InterPro" id="IPR045344">
    <property type="entry name" value="C-JID"/>
</dbReference>
<dbReference type="Pfam" id="PF20160">
    <property type="entry name" value="C-JID"/>
    <property type="match status" value="1"/>
</dbReference>
<evidence type="ECO:0000256" key="2">
    <source>
        <dbReference type="ARBA" id="ARBA00022737"/>
    </source>
</evidence>
<comment type="caution">
    <text evidence="4">The sequence shown here is derived from an EMBL/GenBank/DDBJ whole genome shotgun (WGS) entry which is preliminary data.</text>
</comment>
<proteinExistence type="predicted"/>
<protein>
    <recommendedName>
        <fullName evidence="3">C-JID domain-containing protein</fullName>
    </recommendedName>
</protein>
<evidence type="ECO:0000256" key="1">
    <source>
        <dbReference type="ARBA" id="ARBA00022614"/>
    </source>
</evidence>
<accession>A0AA88AS89</accession>
<reference evidence="4" key="1">
    <citation type="submission" date="2023-07" db="EMBL/GenBank/DDBJ databases">
        <title>draft genome sequence of fig (Ficus carica).</title>
        <authorList>
            <person name="Takahashi T."/>
            <person name="Nishimura K."/>
        </authorList>
    </citation>
    <scope>NUCLEOTIDE SEQUENCE</scope>
</reference>
<dbReference type="Gene3D" id="3.80.10.10">
    <property type="entry name" value="Ribonuclease Inhibitor"/>
    <property type="match status" value="2"/>
</dbReference>
<dbReference type="PANTHER" id="PTHR11017:SF479">
    <property type="entry name" value="DISEASE RESISTANCE PROTEIN (TIR-NBS-LRR CLASS) FAMILY"/>
    <property type="match status" value="1"/>
</dbReference>
<keyword evidence="2" id="KW-0677">Repeat</keyword>
<dbReference type="InterPro" id="IPR032675">
    <property type="entry name" value="LRR_dom_sf"/>
</dbReference>
<evidence type="ECO:0000259" key="3">
    <source>
        <dbReference type="Pfam" id="PF20160"/>
    </source>
</evidence>
<sequence>MHDLVQEMGLEIVRQECIKEPGVRSRLWNTDEVCRVLKNDAGTAKVEAISLNTSEIREDQINLKPTVFKNMYNLRLLQIFQCLEKRKLHLPQGLDTLPDALRYLNWPAYPLKSLPSSFMPQNLVELDMPSSQLEQLSNEFQHLGNLKVVNLSFSKKLSRMPDLSGGNLKSLYLKDCKSLVEVPSLSFEQVFDKCVGLEKILGTDYFIMTEGYWRPAENELGSSFLWLIPDVFDYSLHLGGCSNLKFLSEMSGNIRHICLRYTAVEELHPSIWSLENLSSLDLNSCKCLKNLPSNIYQLESLEELDLGGCVRIDRFPELPKNLESLPAFSVGVYCKIQVDLSYKSMSKVPDWLCGLSSLPMLDPSGIVTGRRHLSMERLSNMYLFSRAVETNEFIMAGNFIMSLQPCRCAPLDNSNFSKFLYCGCSKLDDREEFSMAIEFLLNVLYDGLFSLRQETVCPSINLCCPGSYVPWWCIYKSMGSSIHLRLADPYWHTEFLGFAFCFVVEFEHYCFDLKHLNYRCEYDLKTNSGESRRFSWSFQRPENAEVVTDLKSINSDHMFMGYLRDDYRDYCDVVEVSFEFFLEQLDSEAFANNGKYKVKRCGIRTLYLQDAEDFGVMEYFS</sequence>
<gene>
    <name evidence="4" type="ORF">TIFTF001_018778</name>
</gene>
<feature type="domain" description="C-JID" evidence="3">
    <location>
        <begin position="464"/>
        <end position="612"/>
    </location>
</feature>
<keyword evidence="5" id="KW-1185">Reference proteome</keyword>
<dbReference type="InterPro" id="IPR044974">
    <property type="entry name" value="Disease_R_plants"/>
</dbReference>
<dbReference type="SUPFAM" id="SSF52058">
    <property type="entry name" value="L domain-like"/>
    <property type="match status" value="1"/>
</dbReference>
<keyword evidence="1" id="KW-0433">Leucine-rich repeat</keyword>
<dbReference type="EMBL" id="BTGU01000031">
    <property type="protein sequence ID" value="GMN49621.1"/>
    <property type="molecule type" value="Genomic_DNA"/>
</dbReference>
<name>A0AA88AS89_FICCA</name>
<organism evidence="4 5">
    <name type="scientific">Ficus carica</name>
    <name type="common">Common fig</name>
    <dbReference type="NCBI Taxonomy" id="3494"/>
    <lineage>
        <taxon>Eukaryota</taxon>
        <taxon>Viridiplantae</taxon>
        <taxon>Streptophyta</taxon>
        <taxon>Embryophyta</taxon>
        <taxon>Tracheophyta</taxon>
        <taxon>Spermatophyta</taxon>
        <taxon>Magnoliopsida</taxon>
        <taxon>eudicotyledons</taxon>
        <taxon>Gunneridae</taxon>
        <taxon>Pentapetalae</taxon>
        <taxon>rosids</taxon>
        <taxon>fabids</taxon>
        <taxon>Rosales</taxon>
        <taxon>Moraceae</taxon>
        <taxon>Ficeae</taxon>
        <taxon>Ficus</taxon>
    </lineage>
</organism>
<dbReference type="PANTHER" id="PTHR11017">
    <property type="entry name" value="LEUCINE-RICH REPEAT-CONTAINING PROTEIN"/>
    <property type="match status" value="1"/>
</dbReference>